<sequence>MQSDFAAARELLECAQNRLCGEDETSQRIRARLDVMIEEIAAAEFQKSPLTIVPFPRSRPPR</sequence>
<organism evidence="1 2">
    <name type="scientific">Rhizobium loti</name>
    <name type="common">Mesorhizobium loti</name>
    <dbReference type="NCBI Taxonomy" id="381"/>
    <lineage>
        <taxon>Bacteria</taxon>
        <taxon>Pseudomonadati</taxon>
        <taxon>Pseudomonadota</taxon>
        <taxon>Alphaproteobacteria</taxon>
        <taxon>Hyphomicrobiales</taxon>
        <taxon>Phyllobacteriaceae</taxon>
        <taxon>Mesorhizobium</taxon>
    </lineage>
</organism>
<name>A0A1A5J4C6_RHILI</name>
<evidence type="ECO:0000313" key="1">
    <source>
        <dbReference type="EMBL" id="OBP78659.1"/>
    </source>
</evidence>
<dbReference type="EMBL" id="LZTJ01000006">
    <property type="protein sequence ID" value="OBP78659.1"/>
    <property type="molecule type" value="Genomic_DNA"/>
</dbReference>
<reference evidence="2" key="1">
    <citation type="submission" date="2016-06" db="EMBL/GenBank/DDBJ databases">
        <title>NZP2037 Pacbio-Illumina hybrid assembly.</title>
        <authorList>
            <person name="Ramsay J.P."/>
        </authorList>
    </citation>
    <scope>NUCLEOTIDE SEQUENCE [LARGE SCALE GENOMIC DNA]</scope>
    <source>
        <strain evidence="2">R7ANS::ICEMlSym2042</strain>
    </source>
</reference>
<dbReference type="Proteomes" id="UP000093748">
    <property type="component" value="Unassembled WGS sequence"/>
</dbReference>
<protein>
    <submittedName>
        <fullName evidence="1">Uncharacterized protein</fullName>
    </submittedName>
</protein>
<gene>
    <name evidence="1" type="ORF">BAE39_29920</name>
</gene>
<proteinExistence type="predicted"/>
<evidence type="ECO:0000313" key="2">
    <source>
        <dbReference type="Proteomes" id="UP000093748"/>
    </source>
</evidence>
<dbReference type="AlphaFoldDB" id="A0A1A5J4C6"/>
<comment type="caution">
    <text evidence="1">The sequence shown here is derived from an EMBL/GenBank/DDBJ whole genome shotgun (WGS) entry which is preliminary data.</text>
</comment>
<accession>A0A1A5J4C6</accession>